<dbReference type="AlphaFoldDB" id="A0A9P9BLY0"/>
<accession>A0A9P9BLY0</accession>
<reference evidence="1" key="1">
    <citation type="journal article" date="2021" name="Nat. Commun.">
        <title>Genetic determinants of endophytism in the Arabidopsis root mycobiome.</title>
        <authorList>
            <person name="Mesny F."/>
            <person name="Miyauchi S."/>
            <person name="Thiergart T."/>
            <person name="Pickel B."/>
            <person name="Atanasova L."/>
            <person name="Karlsson M."/>
            <person name="Huettel B."/>
            <person name="Barry K.W."/>
            <person name="Haridas S."/>
            <person name="Chen C."/>
            <person name="Bauer D."/>
            <person name="Andreopoulos W."/>
            <person name="Pangilinan J."/>
            <person name="LaButti K."/>
            <person name="Riley R."/>
            <person name="Lipzen A."/>
            <person name="Clum A."/>
            <person name="Drula E."/>
            <person name="Henrissat B."/>
            <person name="Kohler A."/>
            <person name="Grigoriev I.V."/>
            <person name="Martin F.M."/>
            <person name="Hacquard S."/>
        </authorList>
    </citation>
    <scope>NUCLEOTIDE SEQUENCE</scope>
    <source>
        <strain evidence="1">MPI-CAGE-CH-0230</strain>
    </source>
</reference>
<proteinExistence type="predicted"/>
<dbReference type="RefSeq" id="XP_046005504.1">
    <property type="nucleotide sequence ID" value="XM_046159780.1"/>
</dbReference>
<evidence type="ECO:0000313" key="2">
    <source>
        <dbReference type="Proteomes" id="UP000756346"/>
    </source>
</evidence>
<comment type="caution">
    <text evidence="1">The sequence shown here is derived from an EMBL/GenBank/DDBJ whole genome shotgun (WGS) entry which is preliminary data.</text>
</comment>
<name>A0A9P9BLY0_9PEZI</name>
<sequence length="189" mass="20949">MVKHFSWFDTDLHKPMALCETFVPNLSDIISNESKALISAMQQPLLSMLDDLERGHPTFSTSEPITHRCSTNAERAQCAAYNLSVVKHTAAHSWFWSSQWFEGSADFLNSRLRGVFRKAARDSTMPQTGLDYGCPVSEEAASGPKGFVWSTAGGRPLCDTFDQYRYLASATELEGSGPVGFTEDIEIID</sequence>
<protein>
    <submittedName>
        <fullName evidence="1">Uncharacterized protein</fullName>
    </submittedName>
</protein>
<dbReference type="EMBL" id="JAGTJQ010000013">
    <property type="protein sequence ID" value="KAH7014537.1"/>
    <property type="molecule type" value="Genomic_DNA"/>
</dbReference>
<dbReference type="GeneID" id="70189326"/>
<evidence type="ECO:0000313" key="1">
    <source>
        <dbReference type="EMBL" id="KAH7014537.1"/>
    </source>
</evidence>
<dbReference type="Proteomes" id="UP000756346">
    <property type="component" value="Unassembled WGS sequence"/>
</dbReference>
<keyword evidence="2" id="KW-1185">Reference proteome</keyword>
<organism evidence="1 2">
    <name type="scientific">Microdochium trichocladiopsis</name>
    <dbReference type="NCBI Taxonomy" id="1682393"/>
    <lineage>
        <taxon>Eukaryota</taxon>
        <taxon>Fungi</taxon>
        <taxon>Dikarya</taxon>
        <taxon>Ascomycota</taxon>
        <taxon>Pezizomycotina</taxon>
        <taxon>Sordariomycetes</taxon>
        <taxon>Xylariomycetidae</taxon>
        <taxon>Xylariales</taxon>
        <taxon>Microdochiaceae</taxon>
        <taxon>Microdochium</taxon>
    </lineage>
</organism>
<gene>
    <name evidence="1" type="ORF">B0I36DRAFT_369484</name>
</gene>